<dbReference type="InterPro" id="IPR000719">
    <property type="entry name" value="Prot_kinase_dom"/>
</dbReference>
<dbReference type="AlphaFoldDB" id="A0AAV4EYE4"/>
<reference evidence="7 8" key="1">
    <citation type="journal article" date="2021" name="Elife">
        <title>Chloroplast acquisition without the gene transfer in kleptoplastic sea slugs, Plakobranchus ocellatus.</title>
        <authorList>
            <person name="Maeda T."/>
            <person name="Takahashi S."/>
            <person name="Yoshida T."/>
            <person name="Shimamura S."/>
            <person name="Takaki Y."/>
            <person name="Nagai Y."/>
            <person name="Toyoda A."/>
            <person name="Suzuki Y."/>
            <person name="Arimoto A."/>
            <person name="Ishii H."/>
            <person name="Satoh N."/>
            <person name="Nishiyama T."/>
            <person name="Hasebe M."/>
            <person name="Maruyama T."/>
            <person name="Minagawa J."/>
            <person name="Obokata J."/>
            <person name="Shigenobu S."/>
        </authorList>
    </citation>
    <scope>NUCLEOTIDE SEQUENCE [LARGE SCALE GENOMIC DNA]</scope>
</reference>
<dbReference type="PANTHER" id="PTHR24345:SF0">
    <property type="entry name" value="CELL CYCLE SERINE_THREONINE-PROTEIN KINASE CDC5_MSD2"/>
    <property type="match status" value="1"/>
</dbReference>
<sequence length="209" mass="23610">MAGSAMVEKPTTVYDLENEDIFERFNLKKVQFLNKGMSGEVFLVTSRTKPGKKLAVKTFDLSSDDVRDRSLRQFSTEAGVMQAVSHQHLVPCVMAARCHDYAALAMPYYPGGDLTRYGKLEPRRANRYMWQVARALEHLHRHHISHNDVKLENVFLDASDRACLGDFGLSMEVKDESRTAIAGLVGGTRSYWSPEKLQADTNARIDPFK</sequence>
<evidence type="ECO:0000313" key="7">
    <source>
        <dbReference type="EMBL" id="GFR65739.1"/>
    </source>
</evidence>
<gene>
    <name evidence="7" type="ORF">ElyMa_005539100</name>
</gene>
<keyword evidence="5" id="KW-0067">ATP-binding</keyword>
<dbReference type="InterPro" id="IPR008271">
    <property type="entry name" value="Ser/Thr_kinase_AS"/>
</dbReference>
<dbReference type="InterPro" id="IPR011009">
    <property type="entry name" value="Kinase-like_dom_sf"/>
</dbReference>
<evidence type="ECO:0000313" key="8">
    <source>
        <dbReference type="Proteomes" id="UP000762676"/>
    </source>
</evidence>
<name>A0AAV4EYE4_9GAST</name>
<keyword evidence="4 7" id="KW-0418">Kinase</keyword>
<dbReference type="GO" id="GO:0005524">
    <property type="term" value="F:ATP binding"/>
    <property type="evidence" value="ECO:0007669"/>
    <property type="project" value="UniProtKB-KW"/>
</dbReference>
<dbReference type="Pfam" id="PF00069">
    <property type="entry name" value="Pkinase"/>
    <property type="match status" value="1"/>
</dbReference>
<dbReference type="Gene3D" id="1.10.510.10">
    <property type="entry name" value="Transferase(Phosphotransferase) domain 1"/>
    <property type="match status" value="1"/>
</dbReference>
<dbReference type="Proteomes" id="UP000762676">
    <property type="component" value="Unassembled WGS sequence"/>
</dbReference>
<evidence type="ECO:0000256" key="5">
    <source>
        <dbReference type="ARBA" id="ARBA00022840"/>
    </source>
</evidence>
<dbReference type="PROSITE" id="PS50011">
    <property type="entry name" value="PROTEIN_KINASE_DOM"/>
    <property type="match status" value="1"/>
</dbReference>
<organism evidence="7 8">
    <name type="scientific">Elysia marginata</name>
    <dbReference type="NCBI Taxonomy" id="1093978"/>
    <lineage>
        <taxon>Eukaryota</taxon>
        <taxon>Metazoa</taxon>
        <taxon>Spiralia</taxon>
        <taxon>Lophotrochozoa</taxon>
        <taxon>Mollusca</taxon>
        <taxon>Gastropoda</taxon>
        <taxon>Heterobranchia</taxon>
        <taxon>Euthyneura</taxon>
        <taxon>Panpulmonata</taxon>
        <taxon>Sacoglossa</taxon>
        <taxon>Placobranchoidea</taxon>
        <taxon>Plakobranchidae</taxon>
        <taxon>Elysia</taxon>
    </lineage>
</organism>
<evidence type="ECO:0000256" key="3">
    <source>
        <dbReference type="ARBA" id="ARBA00022741"/>
    </source>
</evidence>
<comment type="caution">
    <text evidence="7">The sequence shown here is derived from an EMBL/GenBank/DDBJ whole genome shotgun (WGS) entry which is preliminary data.</text>
</comment>
<dbReference type="PANTHER" id="PTHR24345">
    <property type="entry name" value="SERINE/THREONINE-PROTEIN KINASE PLK"/>
    <property type="match status" value="1"/>
</dbReference>
<keyword evidence="8" id="KW-1185">Reference proteome</keyword>
<keyword evidence="3" id="KW-0547">Nucleotide-binding</keyword>
<accession>A0AAV4EYE4</accession>
<protein>
    <submittedName>
        <fullName evidence="7">Protein kinase</fullName>
    </submittedName>
</protein>
<dbReference type="GO" id="GO:0005634">
    <property type="term" value="C:nucleus"/>
    <property type="evidence" value="ECO:0007669"/>
    <property type="project" value="TreeGrafter"/>
</dbReference>
<evidence type="ECO:0000256" key="2">
    <source>
        <dbReference type="ARBA" id="ARBA00022679"/>
    </source>
</evidence>
<dbReference type="GO" id="GO:0004674">
    <property type="term" value="F:protein serine/threonine kinase activity"/>
    <property type="evidence" value="ECO:0007669"/>
    <property type="project" value="UniProtKB-KW"/>
</dbReference>
<dbReference type="PROSITE" id="PS00108">
    <property type="entry name" value="PROTEIN_KINASE_ST"/>
    <property type="match status" value="1"/>
</dbReference>
<keyword evidence="2" id="KW-0808">Transferase</keyword>
<dbReference type="SUPFAM" id="SSF56112">
    <property type="entry name" value="Protein kinase-like (PK-like)"/>
    <property type="match status" value="1"/>
</dbReference>
<evidence type="ECO:0000256" key="1">
    <source>
        <dbReference type="ARBA" id="ARBA00022527"/>
    </source>
</evidence>
<proteinExistence type="predicted"/>
<feature type="non-terminal residue" evidence="7">
    <location>
        <position position="209"/>
    </location>
</feature>
<feature type="domain" description="Protein kinase" evidence="6">
    <location>
        <begin position="27"/>
        <end position="209"/>
    </location>
</feature>
<evidence type="ECO:0000256" key="4">
    <source>
        <dbReference type="ARBA" id="ARBA00022777"/>
    </source>
</evidence>
<keyword evidence="1" id="KW-0723">Serine/threonine-protein kinase</keyword>
<dbReference type="EMBL" id="BMAT01011052">
    <property type="protein sequence ID" value="GFR65739.1"/>
    <property type="molecule type" value="Genomic_DNA"/>
</dbReference>
<evidence type="ECO:0000259" key="6">
    <source>
        <dbReference type="PROSITE" id="PS50011"/>
    </source>
</evidence>
<dbReference type="SMART" id="SM00220">
    <property type="entry name" value="S_TKc"/>
    <property type="match status" value="1"/>
</dbReference>